<dbReference type="Proteomes" id="UP000030661">
    <property type="component" value="Unassembled WGS sequence"/>
</dbReference>
<evidence type="ECO:0000259" key="1">
    <source>
        <dbReference type="Pfam" id="PF07603"/>
    </source>
</evidence>
<protein>
    <submittedName>
        <fullName evidence="2">Serine/threonine protein kinase</fullName>
    </submittedName>
</protein>
<keyword evidence="3" id="KW-1185">Reference proteome</keyword>
<dbReference type="InterPro" id="IPR011460">
    <property type="entry name" value="Lcl_C"/>
</dbReference>
<organism evidence="2">
    <name type="scientific">Vecturithrix granuli</name>
    <dbReference type="NCBI Taxonomy" id="1499967"/>
    <lineage>
        <taxon>Bacteria</taxon>
        <taxon>Candidatus Moduliflexota</taxon>
        <taxon>Candidatus Vecturitrichia</taxon>
        <taxon>Candidatus Vecturitrichales</taxon>
        <taxon>Candidatus Vecturitrichaceae</taxon>
        <taxon>Candidatus Vecturithrix</taxon>
    </lineage>
</organism>
<dbReference type="Pfam" id="PF07603">
    <property type="entry name" value="Lcl_C"/>
    <property type="match status" value="1"/>
</dbReference>
<dbReference type="HOGENOM" id="CLU_2714139_0_0_0"/>
<sequence>MVDHATGLMWQKSGSKNSMHYQDSPEYIEELNRKRFAGYKDWRLPTIPELMSLLEPKEKNGDLFIDPIFDKA</sequence>
<feature type="domain" description="Lcl C-terminal" evidence="1">
    <location>
        <begin position="2"/>
        <end position="60"/>
    </location>
</feature>
<dbReference type="AlphaFoldDB" id="A0A081BU34"/>
<dbReference type="STRING" id="1499967.U27_02800"/>
<keyword evidence="2" id="KW-0723">Serine/threonine-protein kinase</keyword>
<evidence type="ECO:0000313" key="2">
    <source>
        <dbReference type="EMBL" id="GAK55839.1"/>
    </source>
</evidence>
<name>A0A081BU34_VECG1</name>
<gene>
    <name evidence="2" type="ORF">U27_02800</name>
</gene>
<dbReference type="EMBL" id="DF820464">
    <property type="protein sequence ID" value="GAK55839.1"/>
    <property type="molecule type" value="Genomic_DNA"/>
</dbReference>
<keyword evidence="2" id="KW-0808">Transferase</keyword>
<dbReference type="GO" id="GO:0004674">
    <property type="term" value="F:protein serine/threonine kinase activity"/>
    <property type="evidence" value="ECO:0007669"/>
    <property type="project" value="UniProtKB-KW"/>
</dbReference>
<keyword evidence="2" id="KW-0418">Kinase</keyword>
<reference evidence="2" key="1">
    <citation type="journal article" date="2015" name="PeerJ">
        <title>First genomic representation of candidate bacterial phylum KSB3 points to enhanced environmental sensing as a trigger of wastewater bulking.</title>
        <authorList>
            <person name="Sekiguchi Y."/>
            <person name="Ohashi A."/>
            <person name="Parks D.H."/>
            <person name="Yamauchi T."/>
            <person name="Tyson G.W."/>
            <person name="Hugenholtz P."/>
        </authorList>
    </citation>
    <scope>NUCLEOTIDE SEQUENCE [LARGE SCALE GENOMIC DNA]</scope>
</reference>
<proteinExistence type="predicted"/>
<accession>A0A081BU34</accession>
<evidence type="ECO:0000313" key="3">
    <source>
        <dbReference type="Proteomes" id="UP000030661"/>
    </source>
</evidence>